<name>A0A9P8UA84_9PEZI</name>
<accession>A0A9P8UA84</accession>
<dbReference type="Proteomes" id="UP000758603">
    <property type="component" value="Unassembled WGS sequence"/>
</dbReference>
<protein>
    <submittedName>
        <fullName evidence="1">Uncharacterized protein</fullName>
    </submittedName>
</protein>
<comment type="caution">
    <text evidence="1">The sequence shown here is derived from an EMBL/GenBank/DDBJ whole genome shotgun (WGS) entry which is preliminary data.</text>
</comment>
<dbReference type="EMBL" id="JAGPXC010000014">
    <property type="protein sequence ID" value="KAH6640007.1"/>
    <property type="molecule type" value="Genomic_DNA"/>
</dbReference>
<keyword evidence="2" id="KW-1185">Reference proteome</keyword>
<sequence length="194" mass="22250">MSLWWSRRNCPDTTPSTWRFRPSSIWRFADQQIDHSGERCLRVRMPTELVMNTTERWMYPCTQQLPHKLSWTGLLYTFSGLKLPFLRSSTTGRALMGWLLTQKKANLHGMYLAELISCARLHSFEGVGPHDHRDAKFGTIKFITSSDLTPDTDHEPNGASKLVWPAQVPVPGWPDPWGRLATSCETPSSGWYGW</sequence>
<evidence type="ECO:0000313" key="2">
    <source>
        <dbReference type="Proteomes" id="UP000758603"/>
    </source>
</evidence>
<dbReference type="RefSeq" id="XP_045951081.1">
    <property type="nucleotide sequence ID" value="XM_046101123.1"/>
</dbReference>
<reference evidence="1" key="1">
    <citation type="journal article" date="2021" name="Nat. Commun.">
        <title>Genetic determinants of endophytism in the Arabidopsis root mycobiome.</title>
        <authorList>
            <person name="Mesny F."/>
            <person name="Miyauchi S."/>
            <person name="Thiergart T."/>
            <person name="Pickel B."/>
            <person name="Atanasova L."/>
            <person name="Karlsson M."/>
            <person name="Huettel B."/>
            <person name="Barry K.W."/>
            <person name="Haridas S."/>
            <person name="Chen C."/>
            <person name="Bauer D."/>
            <person name="Andreopoulos W."/>
            <person name="Pangilinan J."/>
            <person name="LaButti K."/>
            <person name="Riley R."/>
            <person name="Lipzen A."/>
            <person name="Clum A."/>
            <person name="Drula E."/>
            <person name="Henrissat B."/>
            <person name="Kohler A."/>
            <person name="Grigoriev I.V."/>
            <person name="Martin F.M."/>
            <person name="Hacquard S."/>
        </authorList>
    </citation>
    <scope>NUCLEOTIDE SEQUENCE</scope>
    <source>
        <strain evidence="1">MPI-SDFR-AT-0073</strain>
    </source>
</reference>
<dbReference type="AlphaFoldDB" id="A0A9P8UA84"/>
<organism evidence="1 2">
    <name type="scientific">Truncatella angustata</name>
    <dbReference type="NCBI Taxonomy" id="152316"/>
    <lineage>
        <taxon>Eukaryota</taxon>
        <taxon>Fungi</taxon>
        <taxon>Dikarya</taxon>
        <taxon>Ascomycota</taxon>
        <taxon>Pezizomycotina</taxon>
        <taxon>Sordariomycetes</taxon>
        <taxon>Xylariomycetidae</taxon>
        <taxon>Amphisphaeriales</taxon>
        <taxon>Sporocadaceae</taxon>
        <taxon>Truncatella</taxon>
    </lineage>
</organism>
<gene>
    <name evidence="1" type="ORF">BKA67DRAFT_542535</name>
</gene>
<evidence type="ECO:0000313" key="1">
    <source>
        <dbReference type="EMBL" id="KAH6640007.1"/>
    </source>
</evidence>
<dbReference type="GeneID" id="70130015"/>
<proteinExistence type="predicted"/>